<dbReference type="Gene3D" id="1.10.10.10">
    <property type="entry name" value="Winged helix-like DNA-binding domain superfamily/Winged helix DNA-binding domain"/>
    <property type="match status" value="1"/>
</dbReference>
<dbReference type="Pfam" id="PF00072">
    <property type="entry name" value="Response_reg"/>
    <property type="match status" value="1"/>
</dbReference>
<dbReference type="PROSITE" id="PS00622">
    <property type="entry name" value="HTH_LUXR_1"/>
    <property type="match status" value="1"/>
</dbReference>
<comment type="caution">
    <text evidence="7">The sequence shown here is derived from an EMBL/GenBank/DDBJ whole genome shotgun (WGS) entry which is preliminary data.</text>
</comment>
<dbReference type="CDD" id="cd17537">
    <property type="entry name" value="REC_FixJ"/>
    <property type="match status" value="1"/>
</dbReference>
<evidence type="ECO:0000259" key="6">
    <source>
        <dbReference type="PROSITE" id="PS50110"/>
    </source>
</evidence>
<keyword evidence="2" id="KW-0238">DNA-binding</keyword>
<dbReference type="CDD" id="cd06170">
    <property type="entry name" value="LuxR_C_like"/>
    <property type="match status" value="1"/>
</dbReference>
<evidence type="ECO:0000256" key="4">
    <source>
        <dbReference type="PROSITE-ProRule" id="PRU00169"/>
    </source>
</evidence>
<keyword evidence="3" id="KW-0804">Transcription</keyword>
<dbReference type="InterPro" id="IPR001789">
    <property type="entry name" value="Sig_transdc_resp-reg_receiver"/>
</dbReference>
<dbReference type="Proteomes" id="UP000272193">
    <property type="component" value="Unassembled WGS sequence"/>
</dbReference>
<name>A0A3N4U5C8_9BURK</name>
<dbReference type="PRINTS" id="PR00038">
    <property type="entry name" value="HTHLUXR"/>
</dbReference>
<dbReference type="EMBL" id="RKQL01000005">
    <property type="protein sequence ID" value="RPE64988.1"/>
    <property type="molecule type" value="Genomic_DNA"/>
</dbReference>
<dbReference type="RefSeq" id="WP_124223438.1">
    <property type="nucleotide sequence ID" value="NZ_RKQL01000005.1"/>
</dbReference>
<dbReference type="InterPro" id="IPR011006">
    <property type="entry name" value="CheY-like_superfamily"/>
</dbReference>
<dbReference type="GO" id="GO:0000160">
    <property type="term" value="P:phosphorelay signal transduction system"/>
    <property type="evidence" value="ECO:0007669"/>
    <property type="project" value="InterPro"/>
</dbReference>
<evidence type="ECO:0000259" key="5">
    <source>
        <dbReference type="PROSITE" id="PS50043"/>
    </source>
</evidence>
<keyword evidence="4" id="KW-0597">Phosphoprotein</keyword>
<organism evidence="7 8">
    <name type="scientific">Tibeticola sediminis</name>
    <dbReference type="NCBI Taxonomy" id="1917811"/>
    <lineage>
        <taxon>Bacteria</taxon>
        <taxon>Pseudomonadati</taxon>
        <taxon>Pseudomonadota</taxon>
        <taxon>Betaproteobacteria</taxon>
        <taxon>Burkholderiales</taxon>
        <taxon>Comamonadaceae</taxon>
        <taxon>Tibeticola</taxon>
    </lineage>
</organism>
<sequence>MKLEHPAAASTGTVYLVDDEAAVRDALSFLFASHGLEVRAYTEGPALLEALREPAPLPACILLDVRMEPMSGLQVFDELRRLDVPLPVIFLSGHADIAMAVDALKQGAFDFIEKPFHDAVLIDRVRQGLAACDAAVAQASSLRTLRARIEGLSPRERELMRHVAAGKLNKVIADEMHIAVRTVEVHRSRVYAKLGVRSAAELATLLVRAGF</sequence>
<accession>A0A3N4U5C8</accession>
<feature type="domain" description="HTH luxR-type" evidence="5">
    <location>
        <begin position="145"/>
        <end position="210"/>
    </location>
</feature>
<dbReference type="GO" id="GO:0003677">
    <property type="term" value="F:DNA binding"/>
    <property type="evidence" value="ECO:0007669"/>
    <property type="project" value="UniProtKB-KW"/>
</dbReference>
<dbReference type="InterPro" id="IPR000792">
    <property type="entry name" value="Tscrpt_reg_LuxR_C"/>
</dbReference>
<dbReference type="SMART" id="SM00421">
    <property type="entry name" value="HTH_LUXR"/>
    <property type="match status" value="1"/>
</dbReference>
<proteinExistence type="predicted"/>
<dbReference type="PROSITE" id="PS50110">
    <property type="entry name" value="RESPONSE_REGULATORY"/>
    <property type="match status" value="1"/>
</dbReference>
<dbReference type="GO" id="GO:0006355">
    <property type="term" value="P:regulation of DNA-templated transcription"/>
    <property type="evidence" value="ECO:0007669"/>
    <property type="project" value="InterPro"/>
</dbReference>
<dbReference type="InterPro" id="IPR036388">
    <property type="entry name" value="WH-like_DNA-bd_sf"/>
</dbReference>
<dbReference type="Gene3D" id="3.40.50.2300">
    <property type="match status" value="1"/>
</dbReference>
<dbReference type="SUPFAM" id="SSF46894">
    <property type="entry name" value="C-terminal effector domain of the bipartite response regulators"/>
    <property type="match status" value="1"/>
</dbReference>
<dbReference type="PROSITE" id="PS50043">
    <property type="entry name" value="HTH_LUXR_2"/>
    <property type="match status" value="1"/>
</dbReference>
<evidence type="ECO:0000256" key="2">
    <source>
        <dbReference type="ARBA" id="ARBA00023125"/>
    </source>
</evidence>
<dbReference type="SUPFAM" id="SSF52172">
    <property type="entry name" value="CheY-like"/>
    <property type="match status" value="1"/>
</dbReference>
<reference evidence="7 8" key="1">
    <citation type="submission" date="2018-11" db="EMBL/GenBank/DDBJ databases">
        <title>Genomic Encyclopedia of Type Strains, Phase IV (KMG-IV): sequencing the most valuable type-strain genomes for metagenomic binning, comparative biology and taxonomic classification.</title>
        <authorList>
            <person name="Goeker M."/>
        </authorList>
    </citation>
    <scope>NUCLEOTIDE SEQUENCE [LARGE SCALE GENOMIC DNA]</scope>
    <source>
        <strain evidence="7 8">DSM 101684</strain>
    </source>
</reference>
<feature type="domain" description="Response regulatory" evidence="6">
    <location>
        <begin position="13"/>
        <end position="129"/>
    </location>
</feature>
<keyword evidence="8" id="KW-1185">Reference proteome</keyword>
<feature type="modified residue" description="4-aspartylphosphate" evidence="4">
    <location>
        <position position="64"/>
    </location>
</feature>
<gene>
    <name evidence="7" type="ORF">EDC62_2112</name>
</gene>
<dbReference type="SMART" id="SM00448">
    <property type="entry name" value="REC"/>
    <property type="match status" value="1"/>
</dbReference>
<evidence type="ECO:0000313" key="8">
    <source>
        <dbReference type="Proteomes" id="UP000272193"/>
    </source>
</evidence>
<dbReference type="PANTHER" id="PTHR44688:SF16">
    <property type="entry name" value="DNA-BINDING TRANSCRIPTIONAL ACTIVATOR DEVR_DOSR"/>
    <property type="match status" value="1"/>
</dbReference>
<evidence type="ECO:0000313" key="7">
    <source>
        <dbReference type="EMBL" id="RPE64988.1"/>
    </source>
</evidence>
<dbReference type="PANTHER" id="PTHR44688">
    <property type="entry name" value="DNA-BINDING TRANSCRIPTIONAL ACTIVATOR DEVR_DOSR"/>
    <property type="match status" value="1"/>
</dbReference>
<dbReference type="AlphaFoldDB" id="A0A3N4U5C8"/>
<evidence type="ECO:0000256" key="3">
    <source>
        <dbReference type="ARBA" id="ARBA00023163"/>
    </source>
</evidence>
<dbReference type="Pfam" id="PF00196">
    <property type="entry name" value="GerE"/>
    <property type="match status" value="1"/>
</dbReference>
<protein>
    <submittedName>
        <fullName evidence="7">LuxR family two component transcriptional regulator</fullName>
    </submittedName>
</protein>
<keyword evidence="1" id="KW-0805">Transcription regulation</keyword>
<evidence type="ECO:0000256" key="1">
    <source>
        <dbReference type="ARBA" id="ARBA00023015"/>
    </source>
</evidence>
<dbReference type="OrthoDB" id="9802186at2"/>
<dbReference type="InterPro" id="IPR016032">
    <property type="entry name" value="Sig_transdc_resp-reg_C-effctor"/>
</dbReference>